<dbReference type="EMBL" id="BKCJ010010842">
    <property type="protein sequence ID" value="GEU93390.1"/>
    <property type="molecule type" value="Genomic_DNA"/>
</dbReference>
<proteinExistence type="predicted"/>
<organism evidence="2">
    <name type="scientific">Tanacetum cinerariifolium</name>
    <name type="common">Dalmatian daisy</name>
    <name type="synonym">Chrysanthemum cinerariifolium</name>
    <dbReference type="NCBI Taxonomy" id="118510"/>
    <lineage>
        <taxon>Eukaryota</taxon>
        <taxon>Viridiplantae</taxon>
        <taxon>Streptophyta</taxon>
        <taxon>Embryophyta</taxon>
        <taxon>Tracheophyta</taxon>
        <taxon>Spermatophyta</taxon>
        <taxon>Magnoliopsida</taxon>
        <taxon>eudicotyledons</taxon>
        <taxon>Gunneridae</taxon>
        <taxon>Pentapetalae</taxon>
        <taxon>asterids</taxon>
        <taxon>campanulids</taxon>
        <taxon>Asterales</taxon>
        <taxon>Asteraceae</taxon>
        <taxon>Asteroideae</taxon>
        <taxon>Anthemideae</taxon>
        <taxon>Anthemidinae</taxon>
        <taxon>Tanacetum</taxon>
    </lineage>
</organism>
<evidence type="ECO:0000313" key="2">
    <source>
        <dbReference type="EMBL" id="GEU93390.1"/>
    </source>
</evidence>
<comment type="caution">
    <text evidence="2">The sequence shown here is derived from an EMBL/GenBank/DDBJ whole genome shotgun (WGS) entry which is preliminary data.</text>
</comment>
<sequence length="530" mass="60889">MMVPQHVNDNVADDVDDNVADDVADVPAADAELTPRYLHQLLHHHHLHKKRMHPNRGKMAKIDADEDVTLEEVAAKVDIAKDAEVAKDADDDEAEPAELKEDVVFRDLEETATPSIIVHSEPKSKDKGKGILVEEPKPFKKQAQIEQDEAYVRELKAELNKNINWNDVTEQYFNSNLTFLGKSEKELEEEASIALKRKSESSEEKAAKKQKLDEEVEELKKHLQIVPNDEDDVYTEATPLALKVPIVDYQIHTEHNKPYYKIIRADGIHQLFLSFISLLRNFDRKDLEMLWQIVQERFTSSKPKNFSDDFLLTALKTMFEKPDVEAQVWKNQRGNYRLAKVKSWKLLESYGVHIITFTTIQMILLVERRYHLTRFTLDQMLNNVRLKVKEESEVSLELLRFIRRQQQEGYRPDIMGEPLSLDRVFEFPVDKPKPHPCYDFFAPGLLPGYAGNPNNNSGWIKEHVPLLGELGVVADEPMVGLIVDEFAEPIVEAKEQVIAPVVNVDEDIAMLFDDDDFEDDDSEGVDEEDA</sequence>
<name>A0A6L2P4P0_TANCI</name>
<protein>
    <submittedName>
        <fullName evidence="2">Uncharacterized protein</fullName>
    </submittedName>
</protein>
<feature type="coiled-coil region" evidence="1">
    <location>
        <begin position="184"/>
        <end position="222"/>
    </location>
</feature>
<gene>
    <name evidence="2" type="ORF">Tci_065368</name>
</gene>
<keyword evidence="1" id="KW-0175">Coiled coil</keyword>
<reference evidence="2" key="1">
    <citation type="journal article" date="2019" name="Sci. Rep.">
        <title>Draft genome of Tanacetum cinerariifolium, the natural source of mosquito coil.</title>
        <authorList>
            <person name="Yamashiro T."/>
            <person name="Shiraishi A."/>
            <person name="Satake H."/>
            <person name="Nakayama K."/>
        </authorList>
    </citation>
    <scope>NUCLEOTIDE SEQUENCE</scope>
</reference>
<dbReference type="AlphaFoldDB" id="A0A6L2P4P0"/>
<accession>A0A6L2P4P0</accession>
<evidence type="ECO:0000256" key="1">
    <source>
        <dbReference type="SAM" id="Coils"/>
    </source>
</evidence>